<dbReference type="AlphaFoldDB" id="A0A7G9YDN3"/>
<name>A0A7G9YDN3_9EURY</name>
<organism evidence="1">
    <name type="scientific">Candidatus Methanogaster sp. ANME-2c ERB4</name>
    <dbReference type="NCBI Taxonomy" id="2759911"/>
    <lineage>
        <taxon>Archaea</taxon>
        <taxon>Methanobacteriati</taxon>
        <taxon>Methanobacteriota</taxon>
        <taxon>Stenosarchaea group</taxon>
        <taxon>Methanomicrobia</taxon>
        <taxon>Methanosarcinales</taxon>
        <taxon>ANME-2 cluster</taxon>
        <taxon>Candidatus Methanogasteraceae</taxon>
        <taxon>Candidatus Methanogaster</taxon>
    </lineage>
</organism>
<accession>A0A7G9YDN3</accession>
<evidence type="ECO:0008006" key="2">
    <source>
        <dbReference type="Google" id="ProtNLM"/>
    </source>
</evidence>
<dbReference type="EMBL" id="MT631169">
    <property type="protein sequence ID" value="QNO46117.1"/>
    <property type="molecule type" value="Genomic_DNA"/>
</dbReference>
<proteinExistence type="predicted"/>
<gene>
    <name evidence="1" type="ORF">MFHEKKGA_00010</name>
</gene>
<protein>
    <recommendedName>
        <fullName evidence="2">Antitoxin SocA-like Panacea domain-containing protein</fullName>
    </recommendedName>
</protein>
<evidence type="ECO:0000313" key="1">
    <source>
        <dbReference type="EMBL" id="QNO46117.1"/>
    </source>
</evidence>
<sequence>MARVILRRCKEMKMENNAQIIRLNDFIKHLEGCGIFKFKVNIFNNRLKLQKYVFLARRYGFDLGYSYNLYIHGPYSPDLAKDYYALSESPIEHNGTPLPDARFIKLIKRKSEWWLELAATVAMVFDRYWDVKDEMVVKLVKDSKPFAMEDEIDKVIGALRNAGAV</sequence>
<reference evidence="1" key="1">
    <citation type="submission" date="2020-06" db="EMBL/GenBank/DDBJ databases">
        <title>Unique genomic features of the anaerobic methanotrophic archaea.</title>
        <authorList>
            <person name="Chadwick G.L."/>
            <person name="Skennerton C.T."/>
            <person name="Laso-Perez R."/>
            <person name="Leu A.O."/>
            <person name="Speth D.R."/>
            <person name="Yu H."/>
            <person name="Morgan-Lang C."/>
            <person name="Hatzenpichler R."/>
            <person name="Goudeau D."/>
            <person name="Malmstrom R."/>
            <person name="Brazelton W.J."/>
            <person name="Woyke T."/>
            <person name="Hallam S.J."/>
            <person name="Tyson G.W."/>
            <person name="Wegener G."/>
            <person name="Boetius A."/>
            <person name="Orphan V."/>
        </authorList>
    </citation>
    <scope>NUCLEOTIDE SEQUENCE</scope>
</reference>